<dbReference type="RefSeq" id="WP_036101689.1">
    <property type="nucleotide sequence ID" value="NZ_JAJA02000001.1"/>
</dbReference>
<proteinExistence type="predicted"/>
<feature type="compositionally biased region" description="Basic and acidic residues" evidence="1">
    <location>
        <begin position="116"/>
        <end position="128"/>
    </location>
</feature>
<name>A0A120AG56_9GAMM</name>
<feature type="region of interest" description="Disordered" evidence="1">
    <location>
        <begin position="91"/>
        <end position="128"/>
    </location>
</feature>
<evidence type="ECO:0000256" key="1">
    <source>
        <dbReference type="SAM" id="MobiDB-lite"/>
    </source>
</evidence>
<dbReference type="AlphaFoldDB" id="A0A120AG56"/>
<reference evidence="2 3" key="1">
    <citation type="journal article" date="2014" name="Genome Announc.">
        <title>Draft Genome Sequence of Lysobacter capsici AZ78, a Bacterium Antagonistic to Plant-Pathogenic Oomycetes.</title>
        <authorList>
            <person name="Puopolo G."/>
            <person name="Sonego P."/>
            <person name="Engelen K."/>
            <person name="Pertot I."/>
        </authorList>
    </citation>
    <scope>NUCLEOTIDE SEQUENCE [LARGE SCALE GENOMIC DNA]</scope>
    <source>
        <strain evidence="2 3">AZ78</strain>
    </source>
</reference>
<feature type="compositionally biased region" description="Basic and acidic residues" evidence="1">
    <location>
        <begin position="91"/>
        <end position="106"/>
    </location>
</feature>
<protein>
    <recommendedName>
        <fullName evidence="4">Flagellar FliJ protein</fullName>
    </recommendedName>
</protein>
<gene>
    <name evidence="2" type="ORF">AZ78_1619</name>
</gene>
<comment type="caution">
    <text evidence="2">The sequence shown here is derived from an EMBL/GenBank/DDBJ whole genome shotgun (WGS) entry which is preliminary data.</text>
</comment>
<evidence type="ECO:0008006" key="4">
    <source>
        <dbReference type="Google" id="ProtNLM"/>
    </source>
</evidence>
<keyword evidence="3" id="KW-1185">Reference proteome</keyword>
<dbReference type="Proteomes" id="UP000023435">
    <property type="component" value="Unassembled WGS sequence"/>
</dbReference>
<organism evidence="2 3">
    <name type="scientific">Lysobacter capsici AZ78</name>
    <dbReference type="NCBI Taxonomy" id="1444315"/>
    <lineage>
        <taxon>Bacteria</taxon>
        <taxon>Pseudomonadati</taxon>
        <taxon>Pseudomonadota</taxon>
        <taxon>Gammaproteobacteria</taxon>
        <taxon>Lysobacterales</taxon>
        <taxon>Lysobacteraceae</taxon>
        <taxon>Lysobacter</taxon>
    </lineage>
</organism>
<evidence type="ECO:0000313" key="3">
    <source>
        <dbReference type="Proteomes" id="UP000023435"/>
    </source>
</evidence>
<sequence>MNRKPSAAVSTLLRWREFEEARASTAFLQRCHETRQALSRMQEAQDVLQAINARREELLAADSVDLVLLQAVDSFEAQAWSRLDTRRDEHAAARRQQDAAQDEHVAARARTRVAQTRHERLRAGERDQEEKLMFDRMADLYASHRSDRA</sequence>
<dbReference type="OrthoDB" id="6028216at2"/>
<accession>A0A120AG56</accession>
<dbReference type="EMBL" id="JAJA02000001">
    <property type="protein sequence ID" value="KWS04070.1"/>
    <property type="molecule type" value="Genomic_DNA"/>
</dbReference>
<evidence type="ECO:0000313" key="2">
    <source>
        <dbReference type="EMBL" id="KWS04070.1"/>
    </source>
</evidence>